<feature type="compositionally biased region" description="Basic and acidic residues" evidence="1">
    <location>
        <begin position="430"/>
        <end position="441"/>
    </location>
</feature>
<comment type="caution">
    <text evidence="2">The sequence shown here is derived from an EMBL/GenBank/DDBJ whole genome shotgun (WGS) entry which is preliminary data.</text>
</comment>
<dbReference type="GO" id="GO:0034455">
    <property type="term" value="C:t-UTP complex"/>
    <property type="evidence" value="ECO:0007669"/>
    <property type="project" value="TreeGrafter"/>
</dbReference>
<dbReference type="PANTHER" id="PTHR44163:SF1">
    <property type="entry name" value="U3 SMALL NUCLEOLAR RNA-ASSOCIATED PROTEIN 4 HOMOLOG"/>
    <property type="match status" value="1"/>
</dbReference>
<feature type="region of interest" description="Disordered" evidence="1">
    <location>
        <begin position="248"/>
        <end position="282"/>
    </location>
</feature>
<sequence>MVLKDLVDVSDGESAATKNRKLLARILIKGEANITSAAISDDGSLLVVSTTTDIKAFHLKPRGDARKDELKISKIDIPEGVAARGATRIQIAPDGQWLCLIQESSNVCVFRLIQDANSESKPAVHPKAIRLQRLGRKIPKHIALGGLGQYERTVTHIAFSPDSKMLAVADLAGYIDTWVLRRPTPKLQNGVNGDHHHEDSDANTSDEEDGNVEDEDSAPYSSDSARWMRNPSAALLPKLHAAPTVLSFSSHVPGTTTTNPTTTTTTSTNQQEGSSPTHDDDDDYVLLTITAKPQVLLLNPSLGALTSWSRRNPVSRFPVEFRNIRDLVKGALWSGDRVWLYGSNFLAMLDFTKDVATTTTNTTPATIEAAGRRPAEKGNQSSTALVAASNGQVQQQQGRKRKRGPDTGAGNKMDIGALGPTKVVRHRGGHKAEELSLERSRHAITPDPMDTDATSGPGEEEEEDDDDDDDSESGYSDEGGARRGELALLRRGGGTATQQHQQGGAAGASTSSSSSPSAGGGGLSFWCTYKYRPILGIVALSPSGDEGEEHVAPETETERTAARARTLEVALVERPMWEVDMPDRYFADGEYDR</sequence>
<dbReference type="SUPFAM" id="SSF82171">
    <property type="entry name" value="DPP6 N-terminal domain-like"/>
    <property type="match status" value="1"/>
</dbReference>
<name>A0AAN9V141_9PEZI</name>
<evidence type="ECO:0000313" key="2">
    <source>
        <dbReference type="EMBL" id="KAK7757077.1"/>
    </source>
</evidence>
<dbReference type="GO" id="GO:0003723">
    <property type="term" value="F:RNA binding"/>
    <property type="evidence" value="ECO:0007669"/>
    <property type="project" value="TreeGrafter"/>
</dbReference>
<dbReference type="Gene3D" id="2.130.10.10">
    <property type="entry name" value="YVTN repeat-like/Quinoprotein amine dehydrogenase"/>
    <property type="match status" value="1"/>
</dbReference>
<feature type="region of interest" description="Disordered" evidence="1">
    <location>
        <begin position="363"/>
        <end position="520"/>
    </location>
</feature>
<organism evidence="2 3">
    <name type="scientific">Diatrype stigma</name>
    <dbReference type="NCBI Taxonomy" id="117547"/>
    <lineage>
        <taxon>Eukaryota</taxon>
        <taxon>Fungi</taxon>
        <taxon>Dikarya</taxon>
        <taxon>Ascomycota</taxon>
        <taxon>Pezizomycotina</taxon>
        <taxon>Sordariomycetes</taxon>
        <taxon>Xylariomycetidae</taxon>
        <taxon>Xylariales</taxon>
        <taxon>Diatrypaceae</taxon>
        <taxon>Diatrype</taxon>
    </lineage>
</organism>
<feature type="compositionally biased region" description="Low complexity" evidence="1">
    <location>
        <begin position="255"/>
        <end position="268"/>
    </location>
</feature>
<dbReference type="GO" id="GO:0032040">
    <property type="term" value="C:small-subunit processome"/>
    <property type="evidence" value="ECO:0007669"/>
    <property type="project" value="TreeGrafter"/>
</dbReference>
<feature type="compositionally biased region" description="Acidic residues" evidence="1">
    <location>
        <begin position="204"/>
        <end position="217"/>
    </location>
</feature>
<dbReference type="GO" id="GO:0000462">
    <property type="term" value="P:maturation of SSU-rRNA from tricistronic rRNA transcript (SSU-rRNA, 5.8S rRNA, LSU-rRNA)"/>
    <property type="evidence" value="ECO:0007669"/>
    <property type="project" value="InterPro"/>
</dbReference>
<feature type="compositionally biased region" description="Low complexity" evidence="1">
    <location>
        <begin position="486"/>
        <end position="517"/>
    </location>
</feature>
<evidence type="ECO:0000313" key="3">
    <source>
        <dbReference type="Proteomes" id="UP001320420"/>
    </source>
</evidence>
<dbReference type="Proteomes" id="UP001320420">
    <property type="component" value="Unassembled WGS sequence"/>
</dbReference>
<keyword evidence="3" id="KW-1185">Reference proteome</keyword>
<proteinExistence type="predicted"/>
<feature type="compositionally biased region" description="Acidic residues" evidence="1">
    <location>
        <begin position="458"/>
        <end position="472"/>
    </location>
</feature>
<dbReference type="EMBL" id="JAKJXP020000004">
    <property type="protein sequence ID" value="KAK7757077.1"/>
    <property type="molecule type" value="Genomic_DNA"/>
</dbReference>
<gene>
    <name evidence="2" type="primary">UTP4_2</name>
    <name evidence="2" type="ORF">SLS62_001095</name>
</gene>
<accession>A0AAN9V141</accession>
<dbReference type="InterPro" id="IPR015943">
    <property type="entry name" value="WD40/YVTN_repeat-like_dom_sf"/>
</dbReference>
<feature type="region of interest" description="Disordered" evidence="1">
    <location>
        <begin position="186"/>
        <end position="225"/>
    </location>
</feature>
<dbReference type="PANTHER" id="PTHR44163">
    <property type="entry name" value="U3 SMALL NUCLEOLAR RNA-ASSOCIATED PROTEIN 4 HOMOLOG"/>
    <property type="match status" value="1"/>
</dbReference>
<reference evidence="2 3" key="1">
    <citation type="submission" date="2024-02" db="EMBL/GenBank/DDBJ databases">
        <title>De novo assembly and annotation of 12 fungi associated with fruit tree decline syndrome in Ontario, Canada.</title>
        <authorList>
            <person name="Sulman M."/>
            <person name="Ellouze W."/>
            <person name="Ilyukhin E."/>
        </authorList>
    </citation>
    <scope>NUCLEOTIDE SEQUENCE [LARGE SCALE GENOMIC DNA]</scope>
    <source>
        <strain evidence="2 3">M11/M66-122</strain>
    </source>
</reference>
<dbReference type="InterPro" id="IPR046351">
    <property type="entry name" value="UTP4"/>
</dbReference>
<evidence type="ECO:0000256" key="1">
    <source>
        <dbReference type="SAM" id="MobiDB-lite"/>
    </source>
</evidence>
<dbReference type="AlphaFoldDB" id="A0AAN9V141"/>
<dbReference type="GO" id="GO:0030686">
    <property type="term" value="C:90S preribosome"/>
    <property type="evidence" value="ECO:0007669"/>
    <property type="project" value="InterPro"/>
</dbReference>
<protein>
    <submittedName>
        <fullName evidence="2">U3 small nucleolar RNA-associated protein</fullName>
    </submittedName>
</protein>